<gene>
    <name evidence="1" type="ORF">ACFWOQ_02220</name>
</gene>
<organism evidence="1 2">
    <name type="scientific">Streptomyces rubiginosohelvolus</name>
    <dbReference type="NCBI Taxonomy" id="67362"/>
    <lineage>
        <taxon>Bacteria</taxon>
        <taxon>Bacillati</taxon>
        <taxon>Actinomycetota</taxon>
        <taxon>Actinomycetes</taxon>
        <taxon>Kitasatosporales</taxon>
        <taxon>Streptomycetaceae</taxon>
        <taxon>Streptomyces</taxon>
    </lineage>
</organism>
<evidence type="ECO:0000313" key="2">
    <source>
        <dbReference type="Proteomes" id="UP001598352"/>
    </source>
</evidence>
<dbReference type="Proteomes" id="UP001598352">
    <property type="component" value="Unassembled WGS sequence"/>
</dbReference>
<dbReference type="InterPro" id="IPR019587">
    <property type="entry name" value="Polyketide_cyclase/dehydratase"/>
</dbReference>
<dbReference type="Pfam" id="PF10604">
    <property type="entry name" value="Polyketide_cyc2"/>
    <property type="match status" value="1"/>
</dbReference>
<keyword evidence="2" id="KW-1185">Reference proteome</keyword>
<comment type="caution">
    <text evidence="1">The sequence shown here is derived from an EMBL/GenBank/DDBJ whole genome shotgun (WGS) entry which is preliminary data.</text>
</comment>
<dbReference type="InterPro" id="IPR023393">
    <property type="entry name" value="START-like_dom_sf"/>
</dbReference>
<dbReference type="SUPFAM" id="SSF55961">
    <property type="entry name" value="Bet v1-like"/>
    <property type="match status" value="1"/>
</dbReference>
<accession>A0ABW6EST7</accession>
<name>A0ABW6EST7_9ACTN</name>
<dbReference type="RefSeq" id="WP_382762133.1">
    <property type="nucleotide sequence ID" value="NZ_JBHXKZ010000001.1"/>
</dbReference>
<reference evidence="1 2" key="1">
    <citation type="submission" date="2024-09" db="EMBL/GenBank/DDBJ databases">
        <title>The Natural Products Discovery Center: Release of the First 8490 Sequenced Strains for Exploring Actinobacteria Biosynthetic Diversity.</title>
        <authorList>
            <person name="Kalkreuter E."/>
            <person name="Kautsar S.A."/>
            <person name="Yang D."/>
            <person name="Bader C.D."/>
            <person name="Teijaro C.N."/>
            <person name="Fluegel L."/>
            <person name="Davis C.M."/>
            <person name="Simpson J.R."/>
            <person name="Lauterbach L."/>
            <person name="Steele A.D."/>
            <person name="Gui C."/>
            <person name="Meng S."/>
            <person name="Li G."/>
            <person name="Viehrig K."/>
            <person name="Ye F."/>
            <person name="Su P."/>
            <person name="Kiefer A.F."/>
            <person name="Nichols A."/>
            <person name="Cepeda A.J."/>
            <person name="Yan W."/>
            <person name="Fan B."/>
            <person name="Jiang Y."/>
            <person name="Adhikari A."/>
            <person name="Zheng C.-J."/>
            <person name="Schuster L."/>
            <person name="Cowan T.M."/>
            <person name="Smanski M.J."/>
            <person name="Chevrette M.G."/>
            <person name="De Carvalho L.P.S."/>
            <person name="Shen B."/>
        </authorList>
    </citation>
    <scope>NUCLEOTIDE SEQUENCE [LARGE SCALE GENOMIC DNA]</scope>
    <source>
        <strain evidence="1 2">NPDC058428</strain>
    </source>
</reference>
<dbReference type="Gene3D" id="3.30.530.20">
    <property type="match status" value="1"/>
</dbReference>
<protein>
    <submittedName>
        <fullName evidence="1">SRPBCC family protein</fullName>
    </submittedName>
</protein>
<sequence>MEVTVSRVIRAPRDELHAFISDVTRMGEISPENRGARWLQPGRRFVGRNAIGPFYRWSMPGTVTENVPGTSFAFLTDSPSETHWRYTFEPADGGTLVTAAMRKHTPQVRLVVLLQDLSGARDRRAHLERGMRTTLERLAARYENTP</sequence>
<proteinExistence type="predicted"/>
<dbReference type="CDD" id="cd07812">
    <property type="entry name" value="SRPBCC"/>
    <property type="match status" value="1"/>
</dbReference>
<evidence type="ECO:0000313" key="1">
    <source>
        <dbReference type="EMBL" id="MFD4821369.1"/>
    </source>
</evidence>
<dbReference type="EMBL" id="JBHXKZ010000001">
    <property type="protein sequence ID" value="MFD4821369.1"/>
    <property type="molecule type" value="Genomic_DNA"/>
</dbReference>